<gene>
    <name evidence="2" type="ORF">C7212DRAFT_358974</name>
</gene>
<dbReference type="Gene3D" id="3.30.710.10">
    <property type="entry name" value="Potassium Channel Kv1.1, Chain A"/>
    <property type="match status" value="1"/>
</dbReference>
<sequence length="1045" mass="119368">MALQSDRQTPISEEENGPLEGLRWNNWIFGEGIAPLYLLFLRHLMKLYGTSGYRFWPAPPSELKNPDPVSLTISTEFWKKAGESSFDLYPQIPPLLSTPRRSKLQTTENLSIRKAIFNFLSTEQSQFIVPFLVQLGITNIVTPPPTITKGLTEGIADKEPLLLVAPAYVRDILRNPTRCKLLQDDFKDSGNLVSNINKLLTFLLQDTSGDCLTGCSLLPLHDGTWGTFSPRSTSQIQYFISKTPLERSILEIAGGRLVSKDLEGPVIDALLERGRNISSLSFDDIDPLCKLVESRDPEYRKAWLVNVWEYFELCVAEDPTKRDQYLKSIESFPVYCGSVVGEPDRLRFLSPLRFFSGRLPAIVDPNTPALERGRSILFQALNGLILVNESTFPRMCLSAESVCSSTGVRRLIQAIGSLRFTVPTIYSLSQVFSGVPAEGIEALSKLIFPHISHLLERDHSTTSTLKHLPIWPVLSGSFQSAAKLKLAPHTSLAMTEMVDQTTFLRPSLVTQYQDELKKLGVPQLSYTNFLNNEVGLARGHLPTEKIGEYRWFIEMVYRENRDVFNSCKLAVNGNLGFCLPSTLYDSSVPLFQAAFRDQAGLRFLHPELAKSRVWRDFLITGVSGPTYIECARSIERRNSLAIPGDQVEFDSYTVFHHLCWDYLGMHLWPMSIWEALLKIRFAPVQTVTPAWDQLQLRSRQRMKFWQQNKLVTIAEAVDPKFEGISWGQKPVLRRELGSFALKMITSIKPMITPAIVIGHLEFLALHRWEIAENELQTRISEIKEAYQYLEEQIPTYAIRENVLIWLNIENEDLRKITQETFRKSWSCAKNLCLNIMYDSGEIKRVRSFLDHFRRLLDHANVSGIVIPRPLAPEPPNALLPILEGLRNLREQKLLFDVTITASFQTFKAHKVVLASVSDYWKTMLSSQFMESSTAEVSLQDDPSTIKVLLDYSYTNRFIKPPHEDDVTRQLENLLDQLEKSEKWRLLGFKHSMEDYLSDPHWIRPETVKSILRSSGIYKAERLARVCEKYIKDNRVIVEREGPEEE</sequence>
<accession>A0A317SK67</accession>
<feature type="domain" description="BTB" evidence="1">
    <location>
        <begin position="895"/>
        <end position="961"/>
    </location>
</feature>
<dbReference type="STRING" id="42249.A0A317SK67"/>
<dbReference type="Pfam" id="PF00651">
    <property type="entry name" value="BTB"/>
    <property type="match status" value="1"/>
</dbReference>
<proteinExistence type="predicted"/>
<dbReference type="InterPro" id="IPR000210">
    <property type="entry name" value="BTB/POZ_dom"/>
</dbReference>
<keyword evidence="3" id="KW-1185">Reference proteome</keyword>
<dbReference type="PROSITE" id="PS50097">
    <property type="entry name" value="BTB"/>
    <property type="match status" value="1"/>
</dbReference>
<dbReference type="EMBL" id="PYWC01000057">
    <property type="protein sequence ID" value="PWW74713.1"/>
    <property type="molecule type" value="Genomic_DNA"/>
</dbReference>
<dbReference type="PANTHER" id="PTHR24413">
    <property type="entry name" value="SPECKLE-TYPE POZ PROTEIN"/>
    <property type="match status" value="1"/>
</dbReference>
<comment type="caution">
    <text evidence="2">The sequence shown here is derived from an EMBL/GenBank/DDBJ whole genome shotgun (WGS) entry which is preliminary data.</text>
</comment>
<reference evidence="2 3" key="1">
    <citation type="submission" date="2018-03" db="EMBL/GenBank/DDBJ databases">
        <title>Genomes of Pezizomycetes fungi and the evolution of truffles.</title>
        <authorList>
            <person name="Murat C."/>
            <person name="Payen T."/>
            <person name="Noel B."/>
            <person name="Kuo A."/>
            <person name="Martin F.M."/>
        </authorList>
    </citation>
    <scope>NUCLEOTIDE SEQUENCE [LARGE SCALE GENOMIC DNA]</scope>
    <source>
        <strain evidence="2">091103-1</strain>
    </source>
</reference>
<dbReference type="Proteomes" id="UP000246991">
    <property type="component" value="Unassembled WGS sequence"/>
</dbReference>
<evidence type="ECO:0000313" key="3">
    <source>
        <dbReference type="Proteomes" id="UP000246991"/>
    </source>
</evidence>
<dbReference type="SUPFAM" id="SSF54695">
    <property type="entry name" value="POZ domain"/>
    <property type="match status" value="1"/>
</dbReference>
<name>A0A317SK67_9PEZI</name>
<dbReference type="OrthoDB" id="6359816at2759"/>
<dbReference type="SMART" id="SM00225">
    <property type="entry name" value="BTB"/>
    <property type="match status" value="1"/>
</dbReference>
<dbReference type="AlphaFoldDB" id="A0A317SK67"/>
<evidence type="ECO:0000313" key="2">
    <source>
        <dbReference type="EMBL" id="PWW74713.1"/>
    </source>
</evidence>
<dbReference type="InterPro" id="IPR011333">
    <property type="entry name" value="SKP1/BTB/POZ_sf"/>
</dbReference>
<protein>
    <recommendedName>
        <fullName evidence="1">BTB domain-containing protein</fullName>
    </recommendedName>
</protein>
<evidence type="ECO:0000259" key="1">
    <source>
        <dbReference type="PROSITE" id="PS50097"/>
    </source>
</evidence>
<organism evidence="2 3">
    <name type="scientific">Tuber magnatum</name>
    <name type="common">white Piedmont truffle</name>
    <dbReference type="NCBI Taxonomy" id="42249"/>
    <lineage>
        <taxon>Eukaryota</taxon>
        <taxon>Fungi</taxon>
        <taxon>Dikarya</taxon>
        <taxon>Ascomycota</taxon>
        <taxon>Pezizomycotina</taxon>
        <taxon>Pezizomycetes</taxon>
        <taxon>Pezizales</taxon>
        <taxon>Tuberaceae</taxon>
        <taxon>Tuber</taxon>
    </lineage>
</organism>